<feature type="compositionally biased region" description="Polar residues" evidence="11">
    <location>
        <begin position="18"/>
        <end position="44"/>
    </location>
</feature>
<dbReference type="GO" id="GO:0005524">
    <property type="term" value="F:ATP binding"/>
    <property type="evidence" value="ECO:0007669"/>
    <property type="project" value="UniProtKB-KW"/>
</dbReference>
<evidence type="ECO:0000313" key="14">
    <source>
        <dbReference type="EMBL" id="JAT43800.1"/>
    </source>
</evidence>
<dbReference type="InterPro" id="IPR035911">
    <property type="entry name" value="MurE/MurF_N"/>
</dbReference>
<sequence>MQVEMSKPWREGNPSPRPTSTATTCPPAQFSVETNQQGKQTASSPHHGPTPARKNEPVTVAMVHGLAAPPCFPFSAPRRPPKPSRVRAAGVRHWTAEEIAGATDGRVVAWGPPGPISSDTRTLRPGQWFLAISGENFDGHDFVGPELEAAGCAGVVGNRVGAGWRGGFVRVEGDTVVALERMAGYARSRHRGVLVGVTGSVGKTTTTAMTALAVGSLGRVYKTPGNWNNRIGVALTLAGMPDGVDVAVVELATRSKGKLLHLAGLARPSVRVILNVGYGHTVFFRTLQGVAEAKGEMLAEARPGDLCVLNADDPLVMAIPLPPGVDKVFFGRTLGSDVRLVHAESIDGGCSVRVILENKLSTRRGPHQLGNTSEMVEFKIPSPGVHLAINACAAAAVATSLGAPLHQVGDSLSRFTPVPMRSQIKIADNGIRIIDDTYNANPHSMTAAVNLLNSLDCSGRKLIVLGDMFELGAHDAEAHEAILRMCCEACFDLVAVAGRCFNAAAEKLDPEQRARLICESDTKSLAVKVVETLSVDDTVLVKGAVQMEMGKVVDTIMMISGQCTALL</sequence>
<evidence type="ECO:0000259" key="12">
    <source>
        <dbReference type="Pfam" id="PF02875"/>
    </source>
</evidence>
<evidence type="ECO:0000256" key="5">
    <source>
        <dbReference type="ARBA" id="ARBA00022840"/>
    </source>
</evidence>
<keyword evidence="3" id="KW-0132">Cell division</keyword>
<keyword evidence="8" id="KW-0131">Cell cycle</keyword>
<evidence type="ECO:0000256" key="11">
    <source>
        <dbReference type="SAM" id="MobiDB-lite"/>
    </source>
</evidence>
<dbReference type="HAMAP" id="MF_02019">
    <property type="entry name" value="MurF"/>
    <property type="match status" value="1"/>
</dbReference>
<dbReference type="SUPFAM" id="SSF53244">
    <property type="entry name" value="MurD-like peptide ligases, peptide-binding domain"/>
    <property type="match status" value="1"/>
</dbReference>
<dbReference type="SUPFAM" id="SSF63418">
    <property type="entry name" value="MurE/MurF N-terminal domain"/>
    <property type="match status" value="1"/>
</dbReference>
<dbReference type="Gene3D" id="3.40.1390.10">
    <property type="entry name" value="MurE/MurF, N-terminal domain"/>
    <property type="match status" value="1"/>
</dbReference>
<dbReference type="GO" id="GO:0051301">
    <property type="term" value="P:cell division"/>
    <property type="evidence" value="ECO:0007669"/>
    <property type="project" value="UniProtKB-KW"/>
</dbReference>
<feature type="domain" description="Mur ligase central" evidence="13">
    <location>
        <begin position="197"/>
        <end position="398"/>
    </location>
</feature>
<evidence type="ECO:0000256" key="2">
    <source>
        <dbReference type="ARBA" id="ARBA00022598"/>
    </source>
</evidence>
<evidence type="ECO:0000256" key="1">
    <source>
        <dbReference type="ARBA" id="ARBA00022490"/>
    </source>
</evidence>
<feature type="region of interest" description="Disordered" evidence="11">
    <location>
        <begin position="1"/>
        <end position="54"/>
    </location>
</feature>
<dbReference type="InterPro" id="IPR036615">
    <property type="entry name" value="Mur_ligase_C_dom_sf"/>
</dbReference>
<keyword evidence="5" id="KW-0067">ATP-binding</keyword>
<keyword evidence="4" id="KW-0547">Nucleotide-binding</keyword>
<dbReference type="Gene3D" id="3.90.190.20">
    <property type="entry name" value="Mur ligase, C-terminal domain"/>
    <property type="match status" value="1"/>
</dbReference>
<dbReference type="EMBL" id="GDJX01024136">
    <property type="protein sequence ID" value="JAT43800.1"/>
    <property type="molecule type" value="Transcribed_RNA"/>
</dbReference>
<dbReference type="Gene3D" id="3.40.1190.10">
    <property type="entry name" value="Mur-like, catalytic domain"/>
    <property type="match status" value="1"/>
</dbReference>
<keyword evidence="9" id="KW-0961">Cell wall biogenesis/degradation</keyword>
<name>A0A1D1XN61_9ARAE</name>
<evidence type="ECO:0000256" key="4">
    <source>
        <dbReference type="ARBA" id="ARBA00022741"/>
    </source>
</evidence>
<dbReference type="GO" id="GO:0008360">
    <property type="term" value="P:regulation of cell shape"/>
    <property type="evidence" value="ECO:0007669"/>
    <property type="project" value="UniProtKB-KW"/>
</dbReference>
<evidence type="ECO:0000256" key="7">
    <source>
        <dbReference type="ARBA" id="ARBA00022984"/>
    </source>
</evidence>
<evidence type="ECO:0000256" key="10">
    <source>
        <dbReference type="ARBA" id="ARBA00031461"/>
    </source>
</evidence>
<reference evidence="14" key="1">
    <citation type="submission" date="2015-07" db="EMBL/GenBank/DDBJ databases">
        <title>Transcriptome Assembly of Anthurium amnicola.</title>
        <authorList>
            <person name="Suzuki J."/>
        </authorList>
    </citation>
    <scope>NUCLEOTIDE SEQUENCE</scope>
</reference>
<dbReference type="Pfam" id="PF08245">
    <property type="entry name" value="Mur_ligase_M"/>
    <property type="match status" value="1"/>
</dbReference>
<dbReference type="PANTHER" id="PTHR43024">
    <property type="entry name" value="UDP-N-ACETYLMURAMOYL-TRIPEPTIDE--D-ALANYL-D-ALANINE LIGASE"/>
    <property type="match status" value="1"/>
</dbReference>
<dbReference type="InterPro" id="IPR005863">
    <property type="entry name" value="UDP-N-AcMur_synth"/>
</dbReference>
<evidence type="ECO:0000256" key="6">
    <source>
        <dbReference type="ARBA" id="ARBA00022960"/>
    </source>
</evidence>
<dbReference type="Pfam" id="PF02875">
    <property type="entry name" value="Mur_ligase_C"/>
    <property type="match status" value="1"/>
</dbReference>
<keyword evidence="7" id="KW-0573">Peptidoglycan synthesis</keyword>
<evidence type="ECO:0000259" key="13">
    <source>
        <dbReference type="Pfam" id="PF08245"/>
    </source>
</evidence>
<evidence type="ECO:0000256" key="8">
    <source>
        <dbReference type="ARBA" id="ARBA00023306"/>
    </source>
</evidence>
<evidence type="ECO:0000256" key="9">
    <source>
        <dbReference type="ARBA" id="ARBA00023316"/>
    </source>
</evidence>
<dbReference type="InterPro" id="IPR036565">
    <property type="entry name" value="Mur-like_cat_sf"/>
</dbReference>
<dbReference type="GO" id="GO:0071555">
    <property type="term" value="P:cell wall organization"/>
    <property type="evidence" value="ECO:0007669"/>
    <property type="project" value="UniProtKB-KW"/>
</dbReference>
<dbReference type="AlphaFoldDB" id="A0A1D1XN61"/>
<keyword evidence="2 14" id="KW-0436">Ligase</keyword>
<accession>A0A1D1XN61</accession>
<dbReference type="NCBIfam" id="TIGR01143">
    <property type="entry name" value="murF"/>
    <property type="match status" value="1"/>
</dbReference>
<feature type="domain" description="Mur ligase C-terminal" evidence="12">
    <location>
        <begin position="421"/>
        <end position="544"/>
    </location>
</feature>
<keyword evidence="6" id="KW-0133">Cell shape</keyword>
<dbReference type="InterPro" id="IPR013221">
    <property type="entry name" value="Mur_ligase_cen"/>
</dbReference>
<organism evidence="14">
    <name type="scientific">Anthurium amnicola</name>
    <dbReference type="NCBI Taxonomy" id="1678845"/>
    <lineage>
        <taxon>Eukaryota</taxon>
        <taxon>Viridiplantae</taxon>
        <taxon>Streptophyta</taxon>
        <taxon>Embryophyta</taxon>
        <taxon>Tracheophyta</taxon>
        <taxon>Spermatophyta</taxon>
        <taxon>Magnoliopsida</taxon>
        <taxon>Liliopsida</taxon>
        <taxon>Araceae</taxon>
        <taxon>Pothoideae</taxon>
        <taxon>Potheae</taxon>
        <taxon>Anthurium</taxon>
    </lineage>
</organism>
<keyword evidence="1" id="KW-0963">Cytoplasm</keyword>
<dbReference type="SUPFAM" id="SSF53623">
    <property type="entry name" value="MurD-like peptide ligases, catalytic domain"/>
    <property type="match status" value="1"/>
</dbReference>
<protein>
    <recommendedName>
        <fullName evidence="10">UDP-MurNAc-pentapeptide synthetase</fullName>
    </recommendedName>
</protein>
<dbReference type="InterPro" id="IPR004101">
    <property type="entry name" value="Mur_ligase_C"/>
</dbReference>
<gene>
    <name evidence="14" type="primary">murF_6</name>
    <name evidence="14" type="ORF">g.31709</name>
</gene>
<proteinExistence type="inferred from homology"/>
<dbReference type="InterPro" id="IPR051046">
    <property type="entry name" value="MurCDEF_CellWall_CoF430Synth"/>
</dbReference>
<evidence type="ECO:0000256" key="3">
    <source>
        <dbReference type="ARBA" id="ARBA00022618"/>
    </source>
</evidence>
<dbReference type="PANTHER" id="PTHR43024:SF1">
    <property type="entry name" value="UDP-N-ACETYLMURAMOYL-TRIPEPTIDE--D-ALANYL-D-ALANINE LIGASE"/>
    <property type="match status" value="1"/>
</dbReference>
<dbReference type="GO" id="GO:0047480">
    <property type="term" value="F:UDP-N-acetylmuramoyl-tripeptide-D-alanyl-D-alanine ligase activity"/>
    <property type="evidence" value="ECO:0007669"/>
    <property type="project" value="InterPro"/>
</dbReference>